<evidence type="ECO:0008006" key="3">
    <source>
        <dbReference type="Google" id="ProtNLM"/>
    </source>
</evidence>
<organism evidence="1 2">
    <name type="scientific">Paractinoplanes durhamensis</name>
    <dbReference type="NCBI Taxonomy" id="113563"/>
    <lineage>
        <taxon>Bacteria</taxon>
        <taxon>Bacillati</taxon>
        <taxon>Actinomycetota</taxon>
        <taxon>Actinomycetes</taxon>
        <taxon>Micromonosporales</taxon>
        <taxon>Micromonosporaceae</taxon>
        <taxon>Paractinoplanes</taxon>
    </lineage>
</organism>
<name>A0ABQ3YYZ8_9ACTN</name>
<sequence length="157" mass="17807">MTEQPDDQRLWDALVAAEWEHAHRRAEFYQQARSRTDVITAALAGSSADQSTALRFLAVLPDDVPAVLDRLIELSLSHRWSLEARQAIAPAWRAGRLPDLPRKVLARLQDADDDEYRRLAELLLHLQATAELHELVKRAEQSTDPDIREVADDFAAH</sequence>
<accession>A0ABQ3YYZ8</accession>
<gene>
    <name evidence="1" type="ORF">Adu01nite_41470</name>
</gene>
<evidence type="ECO:0000313" key="1">
    <source>
        <dbReference type="EMBL" id="GIE02797.1"/>
    </source>
</evidence>
<reference evidence="1 2" key="1">
    <citation type="submission" date="2021-01" db="EMBL/GenBank/DDBJ databases">
        <title>Whole genome shotgun sequence of Actinoplanes durhamensis NBRC 14914.</title>
        <authorList>
            <person name="Komaki H."/>
            <person name="Tamura T."/>
        </authorList>
    </citation>
    <scope>NUCLEOTIDE SEQUENCE [LARGE SCALE GENOMIC DNA]</scope>
    <source>
        <strain evidence="1 2">NBRC 14914</strain>
    </source>
</reference>
<proteinExistence type="predicted"/>
<dbReference type="RefSeq" id="WP_203728513.1">
    <property type="nucleotide sequence ID" value="NZ_BAAATX010000013.1"/>
</dbReference>
<evidence type="ECO:0000313" key="2">
    <source>
        <dbReference type="Proteomes" id="UP000637628"/>
    </source>
</evidence>
<protein>
    <recommendedName>
        <fullName evidence="3">HEAT repeat domain-containing protein</fullName>
    </recommendedName>
</protein>
<keyword evidence="2" id="KW-1185">Reference proteome</keyword>
<comment type="caution">
    <text evidence="1">The sequence shown here is derived from an EMBL/GenBank/DDBJ whole genome shotgun (WGS) entry which is preliminary data.</text>
</comment>
<dbReference type="Proteomes" id="UP000637628">
    <property type="component" value="Unassembled WGS sequence"/>
</dbReference>
<dbReference type="EMBL" id="BOML01000033">
    <property type="protein sequence ID" value="GIE02797.1"/>
    <property type="molecule type" value="Genomic_DNA"/>
</dbReference>